<dbReference type="AlphaFoldDB" id="A0AAW0FDL5"/>
<feature type="region of interest" description="Disordered" evidence="1">
    <location>
        <begin position="202"/>
        <end position="221"/>
    </location>
</feature>
<accession>A0AAW0FDL5</accession>
<feature type="region of interest" description="Disordered" evidence="1">
    <location>
        <begin position="321"/>
        <end position="384"/>
    </location>
</feature>
<name>A0AAW0FDL5_9TRYP</name>
<comment type="caution">
    <text evidence="2">The sequence shown here is derived from an EMBL/GenBank/DDBJ whole genome shotgun (WGS) entry which is preliminary data.</text>
</comment>
<gene>
    <name evidence="2" type="ORF">NESM_000278600</name>
</gene>
<protein>
    <submittedName>
        <fullName evidence="2">Uncharacterized protein</fullName>
    </submittedName>
</protein>
<feature type="compositionally biased region" description="Low complexity" evidence="1">
    <location>
        <begin position="400"/>
        <end position="421"/>
    </location>
</feature>
<feature type="compositionally biased region" description="Gly residues" evidence="1">
    <location>
        <begin position="208"/>
        <end position="217"/>
    </location>
</feature>
<feature type="region of interest" description="Disordered" evidence="1">
    <location>
        <begin position="72"/>
        <end position="93"/>
    </location>
</feature>
<feature type="region of interest" description="Disordered" evidence="1">
    <location>
        <begin position="398"/>
        <end position="435"/>
    </location>
</feature>
<evidence type="ECO:0000313" key="3">
    <source>
        <dbReference type="Proteomes" id="UP001430356"/>
    </source>
</evidence>
<evidence type="ECO:0000313" key="2">
    <source>
        <dbReference type="EMBL" id="KAK7202098.1"/>
    </source>
</evidence>
<proteinExistence type="predicted"/>
<dbReference type="EMBL" id="JAECZO010000024">
    <property type="protein sequence ID" value="KAK7202098.1"/>
    <property type="molecule type" value="Genomic_DNA"/>
</dbReference>
<reference evidence="2 3" key="1">
    <citation type="journal article" date="2021" name="MBio">
        <title>A New Model Trypanosomatid, Novymonas esmeraldas: Genomic Perception of Its 'Candidatus Pandoraea novymonadis' Endosymbiont.</title>
        <authorList>
            <person name="Zakharova A."/>
            <person name="Saura A."/>
            <person name="Butenko A."/>
            <person name="Podesvova L."/>
            <person name="Warmusova S."/>
            <person name="Kostygov A.Y."/>
            <person name="Nenarokova A."/>
            <person name="Lukes J."/>
            <person name="Opperdoes F.R."/>
            <person name="Yurchenko V."/>
        </authorList>
    </citation>
    <scope>NUCLEOTIDE SEQUENCE [LARGE SCALE GENOMIC DNA]</scope>
    <source>
        <strain evidence="2 3">E262AT.01</strain>
    </source>
</reference>
<dbReference type="Proteomes" id="UP001430356">
    <property type="component" value="Unassembled WGS sequence"/>
</dbReference>
<sequence length="435" mass="44420">MSDTTASSPAAPSPSPAVLTLHDYIKHQRTLTQLLRSQPVWLLDDVLRLRYRARLRLSLSSHPQLLLYEDVVSDTPPGQDEHSTHERESTTAAARGHTSLVIPLAQTCAIEPLLAADAAGEEDDVAGGALRVRMAAAVADDVAPTSLLITRPSAPEDAAWPSAWATVLRRLCRQPPAPAVTRHADPVAPVDNGSTSVAALPHAHRSSSGGGGGGGGAVLTSPSRTAAVVDVDLDEGTRRLEQLADAWRTRAREAAALQAVRRHSSTPKPPSEPVWCDGNGGNGGGGVAVMYTAAAATAAVAATAAAVAAVAEVEGELEVPRPPTMAHAGAGLSPALGGIPSLLPDVDESEGEDARSGVSGGSARPQAPRGGHVGDLGSLGPTHGDAEALRMYKDIHGDHSTTVTTHDSSSSSSLSASSSLHDVTRVGDAGDAAEG</sequence>
<keyword evidence="3" id="KW-1185">Reference proteome</keyword>
<organism evidence="2 3">
    <name type="scientific">Novymonas esmeraldas</name>
    <dbReference type="NCBI Taxonomy" id="1808958"/>
    <lineage>
        <taxon>Eukaryota</taxon>
        <taxon>Discoba</taxon>
        <taxon>Euglenozoa</taxon>
        <taxon>Kinetoplastea</taxon>
        <taxon>Metakinetoplastina</taxon>
        <taxon>Trypanosomatida</taxon>
        <taxon>Trypanosomatidae</taxon>
        <taxon>Novymonas</taxon>
    </lineage>
</organism>
<evidence type="ECO:0000256" key="1">
    <source>
        <dbReference type="SAM" id="MobiDB-lite"/>
    </source>
</evidence>
<feature type="compositionally biased region" description="Basic and acidic residues" evidence="1">
    <location>
        <begin position="79"/>
        <end position="89"/>
    </location>
</feature>